<evidence type="ECO:0000256" key="2">
    <source>
        <dbReference type="ARBA" id="ARBA00023015"/>
    </source>
</evidence>
<reference evidence="6" key="1">
    <citation type="submission" date="2023-11" db="EMBL/GenBank/DDBJ databases">
        <title>Scrofimicrobium hongkongense sp. nov., isolated from a patient with peritonitis.</title>
        <authorList>
            <person name="Lao H.Y."/>
            <person name="Wong A.Y.P."/>
            <person name="Ng T.L."/>
            <person name="Wong R.Y.L."/>
            <person name="Yau M.C.Y."/>
            <person name="Lam J.Y.W."/>
            <person name="Siu G.K.H."/>
        </authorList>
    </citation>
    <scope>NUCLEOTIDE SEQUENCE</scope>
    <source>
        <strain evidence="6">R131</strain>
    </source>
</reference>
<evidence type="ECO:0000259" key="5">
    <source>
        <dbReference type="Pfam" id="PF04198"/>
    </source>
</evidence>
<keyword evidence="4" id="KW-0804">Transcription</keyword>
<evidence type="ECO:0000256" key="1">
    <source>
        <dbReference type="ARBA" id="ARBA00010466"/>
    </source>
</evidence>
<keyword evidence="3" id="KW-0238">DNA-binding</keyword>
<evidence type="ECO:0000256" key="4">
    <source>
        <dbReference type="ARBA" id="ARBA00023163"/>
    </source>
</evidence>
<accession>A0AAU7V8Q3</accession>
<evidence type="ECO:0000256" key="3">
    <source>
        <dbReference type="ARBA" id="ARBA00023125"/>
    </source>
</evidence>
<sequence>MIDRDRERAMLRAVELYYFEGFTQAAISERLGCTRWTVGRLLKEATDAGVVEINIHHERARRHDLEQRLECGFGLVRARVVPTGSTPRETMSRLAHAGADFLTDIRPRPRVVGVAYGRTMGAMARALPERWIQGVTVVQIAAAPANLDDAFVGSSIRMISRRGNGVSRTLPSVPVFATAEQKRRVEAQEEVATCLGLARKADVVFYSPGPAGAESLLIDSEGFSPAEAEQLRGGGAVAVIGNRLITAEGEPADAEVDQRTLGVGLDDLRQARLSVAVGGGADKHEAFRAIVRGRLANVLVIDSDTAEMLLEAGLADQNAEWSD</sequence>
<keyword evidence="2" id="KW-0805">Transcription regulation</keyword>
<dbReference type="InterPro" id="IPR037171">
    <property type="entry name" value="NagB/RpiA_transferase-like"/>
</dbReference>
<gene>
    <name evidence="6" type="ORF">SAC06_02125</name>
</gene>
<dbReference type="InterPro" id="IPR036388">
    <property type="entry name" value="WH-like_DNA-bd_sf"/>
</dbReference>
<protein>
    <submittedName>
        <fullName evidence="6">Sugar-binding domain-containing protein</fullName>
    </submittedName>
</protein>
<dbReference type="RefSeq" id="WP_350258573.1">
    <property type="nucleotide sequence ID" value="NZ_CP138335.1"/>
</dbReference>
<dbReference type="InterPro" id="IPR051054">
    <property type="entry name" value="SorC_transcr_regulators"/>
</dbReference>
<dbReference type="PANTHER" id="PTHR34294">
    <property type="entry name" value="TRANSCRIPTIONAL REGULATOR-RELATED"/>
    <property type="match status" value="1"/>
</dbReference>
<dbReference type="Gene3D" id="3.40.50.1360">
    <property type="match status" value="1"/>
</dbReference>
<dbReference type="SUPFAM" id="SSF100950">
    <property type="entry name" value="NagB/RpiA/CoA transferase-like"/>
    <property type="match status" value="1"/>
</dbReference>
<name>A0AAU7V8Q3_9ACTO</name>
<comment type="similarity">
    <text evidence="1">Belongs to the SorC transcriptional regulatory family.</text>
</comment>
<dbReference type="GO" id="GO:0030246">
    <property type="term" value="F:carbohydrate binding"/>
    <property type="evidence" value="ECO:0007669"/>
    <property type="project" value="InterPro"/>
</dbReference>
<dbReference type="KEGG" id="sapp:SAC06_02125"/>
<feature type="domain" description="Sugar-binding" evidence="5">
    <location>
        <begin position="62"/>
        <end position="311"/>
    </location>
</feature>
<evidence type="ECO:0000313" key="6">
    <source>
        <dbReference type="EMBL" id="XBW08374.1"/>
    </source>
</evidence>
<dbReference type="AlphaFoldDB" id="A0AAU7V8Q3"/>
<dbReference type="EMBL" id="CP138335">
    <property type="protein sequence ID" value="XBW08374.1"/>
    <property type="molecule type" value="Genomic_DNA"/>
</dbReference>
<dbReference type="InterPro" id="IPR007324">
    <property type="entry name" value="Sugar-bd_dom_put"/>
</dbReference>
<dbReference type="Pfam" id="PF04198">
    <property type="entry name" value="Sugar-bind"/>
    <property type="match status" value="1"/>
</dbReference>
<organism evidence="6">
    <name type="scientific">Scrofimicrobium appendicitidis</name>
    <dbReference type="NCBI Taxonomy" id="3079930"/>
    <lineage>
        <taxon>Bacteria</taxon>
        <taxon>Bacillati</taxon>
        <taxon>Actinomycetota</taxon>
        <taxon>Actinomycetes</taxon>
        <taxon>Actinomycetales</taxon>
        <taxon>Actinomycetaceae</taxon>
        <taxon>Scrofimicrobium</taxon>
    </lineage>
</organism>
<dbReference type="GO" id="GO:0003677">
    <property type="term" value="F:DNA binding"/>
    <property type="evidence" value="ECO:0007669"/>
    <property type="project" value="UniProtKB-KW"/>
</dbReference>
<dbReference type="Gene3D" id="1.10.10.10">
    <property type="entry name" value="Winged helix-like DNA-binding domain superfamily/Winged helix DNA-binding domain"/>
    <property type="match status" value="1"/>
</dbReference>
<dbReference type="PANTHER" id="PTHR34294:SF1">
    <property type="entry name" value="TRANSCRIPTIONAL REGULATOR LSRR"/>
    <property type="match status" value="1"/>
</dbReference>
<proteinExistence type="inferred from homology"/>